<dbReference type="PANTHER" id="PTHR33362:SF5">
    <property type="entry name" value="C4-DICARBOXYLATE TRAP TRANSPORTER LARGE PERMEASE PROTEIN DCTM"/>
    <property type="match status" value="1"/>
</dbReference>
<comment type="function">
    <text evidence="7">Part of the tripartite ATP-independent periplasmic (TRAP) transport system.</text>
</comment>
<feature type="transmembrane region" description="Helical" evidence="7">
    <location>
        <begin position="314"/>
        <end position="332"/>
    </location>
</feature>
<feature type="transmembrane region" description="Helical" evidence="7">
    <location>
        <begin position="273"/>
        <end position="294"/>
    </location>
</feature>
<dbReference type="GO" id="GO:0005886">
    <property type="term" value="C:plasma membrane"/>
    <property type="evidence" value="ECO:0007669"/>
    <property type="project" value="UniProtKB-SubCell"/>
</dbReference>
<dbReference type="Proteomes" id="UP000592216">
    <property type="component" value="Unassembled WGS sequence"/>
</dbReference>
<keyword evidence="4 7" id="KW-0812">Transmembrane</keyword>
<dbReference type="PIRSF" id="PIRSF006066">
    <property type="entry name" value="HI0050"/>
    <property type="match status" value="1"/>
</dbReference>
<keyword evidence="7" id="KW-0813">Transport</keyword>
<evidence type="ECO:0000256" key="1">
    <source>
        <dbReference type="ARBA" id="ARBA00004429"/>
    </source>
</evidence>
<comment type="subunit">
    <text evidence="7">The complex comprises the extracytoplasmic solute receptor protein and the two transmembrane proteins.</text>
</comment>
<evidence type="ECO:0000256" key="3">
    <source>
        <dbReference type="ARBA" id="ARBA00022519"/>
    </source>
</evidence>
<feature type="domain" description="TRAP C4-dicarboxylate transport system permease DctM subunit" evidence="8">
    <location>
        <begin position="14"/>
        <end position="422"/>
    </location>
</feature>
<dbReference type="PANTHER" id="PTHR33362">
    <property type="entry name" value="SIALIC ACID TRAP TRANSPORTER PERMEASE PROTEIN SIAT-RELATED"/>
    <property type="match status" value="1"/>
</dbReference>
<feature type="transmembrane region" description="Helical" evidence="7">
    <location>
        <begin position="140"/>
        <end position="167"/>
    </location>
</feature>
<evidence type="ECO:0000256" key="5">
    <source>
        <dbReference type="ARBA" id="ARBA00022989"/>
    </source>
</evidence>
<dbReference type="RefSeq" id="WP_177159083.1">
    <property type="nucleotide sequence ID" value="NZ_JABCJE010000018.1"/>
</dbReference>
<comment type="caution">
    <text evidence="9">The sequence shown here is derived from an EMBL/GenBank/DDBJ whole genome shotgun (WGS) entry which is preliminary data.</text>
</comment>
<keyword evidence="2" id="KW-1003">Cell membrane</keyword>
<evidence type="ECO:0000256" key="4">
    <source>
        <dbReference type="ARBA" id="ARBA00022692"/>
    </source>
</evidence>
<dbReference type="GO" id="GO:0022857">
    <property type="term" value="F:transmembrane transporter activity"/>
    <property type="evidence" value="ECO:0007669"/>
    <property type="project" value="UniProtKB-UniRule"/>
</dbReference>
<feature type="transmembrane region" description="Helical" evidence="7">
    <location>
        <begin position="6"/>
        <end position="36"/>
    </location>
</feature>
<evidence type="ECO:0000313" key="9">
    <source>
        <dbReference type="EMBL" id="NVO25556.1"/>
    </source>
</evidence>
<dbReference type="AlphaFoldDB" id="A0A850Q8T1"/>
<evidence type="ECO:0000256" key="6">
    <source>
        <dbReference type="ARBA" id="ARBA00023136"/>
    </source>
</evidence>
<feature type="transmembrane region" description="Helical" evidence="7">
    <location>
        <begin position="217"/>
        <end position="235"/>
    </location>
</feature>
<feature type="transmembrane region" description="Helical" evidence="7">
    <location>
        <begin position="99"/>
        <end position="128"/>
    </location>
</feature>
<feature type="transmembrane region" description="Helical" evidence="7">
    <location>
        <begin position="57"/>
        <end position="79"/>
    </location>
</feature>
<feature type="transmembrane region" description="Helical" evidence="7">
    <location>
        <begin position="339"/>
        <end position="356"/>
    </location>
</feature>
<evidence type="ECO:0000256" key="7">
    <source>
        <dbReference type="RuleBase" id="RU369079"/>
    </source>
</evidence>
<protein>
    <recommendedName>
        <fullName evidence="7">TRAP transporter large permease protein</fullName>
    </recommendedName>
</protein>
<feature type="transmembrane region" description="Helical" evidence="7">
    <location>
        <begin position="362"/>
        <end position="391"/>
    </location>
</feature>
<name>A0A850Q8T1_9RHOB</name>
<evidence type="ECO:0000259" key="8">
    <source>
        <dbReference type="Pfam" id="PF06808"/>
    </source>
</evidence>
<dbReference type="InterPro" id="IPR004681">
    <property type="entry name" value="TRAP_DctM"/>
</dbReference>
<keyword evidence="5 7" id="KW-1133">Transmembrane helix</keyword>
<keyword evidence="6 7" id="KW-0472">Membrane</keyword>
<comment type="similarity">
    <text evidence="7">Belongs to the TRAP transporter large permease family.</text>
</comment>
<dbReference type="EMBL" id="JABCJE010000018">
    <property type="protein sequence ID" value="NVO25556.1"/>
    <property type="molecule type" value="Genomic_DNA"/>
</dbReference>
<keyword evidence="3 7" id="KW-0997">Cell inner membrane</keyword>
<feature type="transmembrane region" description="Helical" evidence="7">
    <location>
        <begin position="411"/>
        <end position="431"/>
    </location>
</feature>
<feature type="transmembrane region" description="Helical" evidence="7">
    <location>
        <begin position="241"/>
        <end position="261"/>
    </location>
</feature>
<evidence type="ECO:0000313" key="10">
    <source>
        <dbReference type="Proteomes" id="UP000592216"/>
    </source>
</evidence>
<proteinExistence type="inferred from homology"/>
<dbReference type="Pfam" id="PF06808">
    <property type="entry name" value="DctM"/>
    <property type="match status" value="1"/>
</dbReference>
<organism evidence="9 10">
    <name type="scientific">Donghicola mangrovi</name>
    <dbReference type="NCBI Taxonomy" id="2729614"/>
    <lineage>
        <taxon>Bacteria</taxon>
        <taxon>Pseudomonadati</taxon>
        <taxon>Pseudomonadota</taxon>
        <taxon>Alphaproteobacteria</taxon>
        <taxon>Rhodobacterales</taxon>
        <taxon>Roseobacteraceae</taxon>
        <taxon>Donghicola</taxon>
    </lineage>
</organism>
<sequence length="432" mass="46030">MLEFLVLGSVVGIIAFTRLPLGFVMMFCGAAGIAALHPRGLSAAMAISEQQIMNLAMNYQFSVLPLFILMGVFVVQAGLANELFEAARRWVGHYPGGLGMATILACGGFSAMSASSSAASATMAHIAVPEMKSAKYDDGFAAGSIAAGGTMGILIPPSSALIIYALLTQESVSELFVAGIIPGLMQIGFYIIVMAIVARFLPSWAPRGTVYTMKDRFAALWKIWGVLFLFGLVMIGLVCGWFTATEAGGIGAGGAFLFVLARRKLTFKVFARSLLDTARISTMIFIVASGALVLNQFINLSGVPGDVVRFIESMHLSPPMVILCLIVFYTLLGCLMDGYAMIFLTVPIVAPIVSGLGYDLVWWGIVTVLVVEISLITPPVGLNVFILKALLPELPIVKIFKGIMPYLVSDVARLLLILAFPAVTLLLPSLIT</sequence>
<reference evidence="9 10" key="1">
    <citation type="submission" date="2020-04" db="EMBL/GenBank/DDBJ databases">
        <title>Donghicola sp., a member of the Rhodobacteraceae family isolated from mangrove forest in Thailand.</title>
        <authorList>
            <person name="Charoenyingcharoen P."/>
            <person name="Yukphan P."/>
        </authorList>
    </citation>
    <scope>NUCLEOTIDE SEQUENCE [LARGE SCALE GENOMIC DNA]</scope>
    <source>
        <strain evidence="9 10">B5-SW-15</strain>
    </source>
</reference>
<dbReference type="NCBIfam" id="TIGR00786">
    <property type="entry name" value="dctM"/>
    <property type="match status" value="1"/>
</dbReference>
<comment type="subcellular location">
    <subcellularLocation>
        <location evidence="1 7">Cell inner membrane</location>
        <topology evidence="1 7">Multi-pass membrane protein</topology>
    </subcellularLocation>
</comment>
<evidence type="ECO:0000256" key="2">
    <source>
        <dbReference type="ARBA" id="ARBA00022475"/>
    </source>
</evidence>
<gene>
    <name evidence="9" type="ORF">HJ536_19565</name>
</gene>
<accession>A0A850Q8T1</accession>
<dbReference type="InterPro" id="IPR010656">
    <property type="entry name" value="DctM"/>
</dbReference>